<evidence type="ECO:0000256" key="1">
    <source>
        <dbReference type="ARBA" id="ARBA00023224"/>
    </source>
</evidence>
<dbReference type="AlphaFoldDB" id="A0A1E3L7Q1"/>
<keyword evidence="4" id="KW-0812">Transmembrane</keyword>
<dbReference type="PROSITE" id="PS50111">
    <property type="entry name" value="CHEMOTAXIS_TRANSDUC_2"/>
    <property type="match status" value="1"/>
</dbReference>
<keyword evidence="1 2" id="KW-0807">Transducer</keyword>
<dbReference type="InterPro" id="IPR004089">
    <property type="entry name" value="MCPsignal_dom"/>
</dbReference>
<dbReference type="RefSeq" id="WP_069326939.1">
    <property type="nucleotide sequence ID" value="NZ_MDER01000032.1"/>
</dbReference>
<accession>A0A1E3L7Q1</accession>
<feature type="coiled-coil region" evidence="3">
    <location>
        <begin position="174"/>
        <end position="201"/>
    </location>
</feature>
<feature type="transmembrane region" description="Helical" evidence="4">
    <location>
        <begin position="51"/>
        <end position="70"/>
    </location>
</feature>
<dbReference type="PATRIC" id="fig|1886670.3.peg.1527"/>
<dbReference type="GO" id="GO:0016020">
    <property type="term" value="C:membrane"/>
    <property type="evidence" value="ECO:0007669"/>
    <property type="project" value="InterPro"/>
</dbReference>
<evidence type="ECO:0000259" key="5">
    <source>
        <dbReference type="PROSITE" id="PS50111"/>
    </source>
</evidence>
<dbReference type="SUPFAM" id="SSF58104">
    <property type="entry name" value="Methyl-accepting chemotaxis protein (MCP) signaling domain"/>
    <property type="match status" value="1"/>
</dbReference>
<dbReference type="PANTHER" id="PTHR32089:SF112">
    <property type="entry name" value="LYSOZYME-LIKE PROTEIN-RELATED"/>
    <property type="match status" value="1"/>
</dbReference>
<evidence type="ECO:0000313" key="7">
    <source>
        <dbReference type="Proteomes" id="UP000094578"/>
    </source>
</evidence>
<dbReference type="PANTHER" id="PTHR32089">
    <property type="entry name" value="METHYL-ACCEPTING CHEMOTAXIS PROTEIN MCPB"/>
    <property type="match status" value="1"/>
</dbReference>
<dbReference type="Gene3D" id="1.10.287.950">
    <property type="entry name" value="Methyl-accepting chemotaxis protein"/>
    <property type="match status" value="1"/>
</dbReference>
<comment type="caution">
    <text evidence="6">The sequence shown here is derived from an EMBL/GenBank/DDBJ whole genome shotgun (WGS) entry which is preliminary data.</text>
</comment>
<dbReference type="PROSITE" id="PS51257">
    <property type="entry name" value="PROKAR_LIPOPROTEIN"/>
    <property type="match status" value="1"/>
</dbReference>
<feature type="domain" description="Methyl-accepting transducer" evidence="5">
    <location>
        <begin position="212"/>
        <end position="469"/>
    </location>
</feature>
<protein>
    <submittedName>
        <fullName evidence="6">Methyl-accepting chemotaxis protein McpC</fullName>
    </submittedName>
</protein>
<name>A0A1E3L7Q1_9BACL</name>
<proteinExistence type="predicted"/>
<keyword evidence="3" id="KW-0175">Coiled coil</keyword>
<keyword evidence="7" id="KW-1185">Reference proteome</keyword>
<dbReference type="EMBL" id="MDER01000032">
    <property type="protein sequence ID" value="ODP28990.1"/>
    <property type="molecule type" value="Genomic_DNA"/>
</dbReference>
<dbReference type="SMART" id="SM00283">
    <property type="entry name" value="MA"/>
    <property type="match status" value="1"/>
</dbReference>
<keyword evidence="4" id="KW-1133">Transmembrane helix</keyword>
<evidence type="ECO:0000313" key="6">
    <source>
        <dbReference type="EMBL" id="ODP28990.1"/>
    </source>
</evidence>
<gene>
    <name evidence="6" type="ORF">PTI45_01499</name>
</gene>
<feature type="transmembrane region" description="Helical" evidence="4">
    <location>
        <begin position="105"/>
        <end position="121"/>
    </location>
</feature>
<dbReference type="STRING" id="1886670.PTI45_01499"/>
<feature type="transmembrane region" description="Helical" evidence="4">
    <location>
        <begin position="23"/>
        <end position="45"/>
    </location>
</feature>
<evidence type="ECO:0000256" key="4">
    <source>
        <dbReference type="SAM" id="Phobius"/>
    </source>
</evidence>
<dbReference type="Pfam" id="PF00015">
    <property type="entry name" value="MCPsignal"/>
    <property type="match status" value="1"/>
</dbReference>
<dbReference type="GO" id="GO:0007165">
    <property type="term" value="P:signal transduction"/>
    <property type="evidence" value="ECO:0007669"/>
    <property type="project" value="UniProtKB-KW"/>
</dbReference>
<evidence type="ECO:0000256" key="2">
    <source>
        <dbReference type="PROSITE-ProRule" id="PRU00284"/>
    </source>
</evidence>
<keyword evidence="4" id="KW-0472">Membrane</keyword>
<dbReference type="Proteomes" id="UP000094578">
    <property type="component" value="Unassembled WGS sequence"/>
</dbReference>
<reference evidence="6 7" key="1">
    <citation type="submission" date="2016-08" db="EMBL/GenBank/DDBJ databases">
        <title>Genome sequencing of Paenibacillus sp. TI45-13ar, isolated from Korean traditional nuruk.</title>
        <authorList>
            <person name="Kim S.-J."/>
        </authorList>
    </citation>
    <scope>NUCLEOTIDE SEQUENCE [LARGE SCALE GENOMIC DNA]</scope>
    <source>
        <strain evidence="6 7">TI45-13ar</strain>
    </source>
</reference>
<evidence type="ECO:0000256" key="3">
    <source>
        <dbReference type="SAM" id="Coils"/>
    </source>
</evidence>
<sequence>MKSVLANNEEKQATAYERLASKLLLYTLAIILISCIPIYGAMYFFHLVDLYTWLYLIVCVCILVPAAFFIFKKTNHLSIGKYLLTPLSFIACTCVIWVLPSQASWSAFLIYITLSVVYLNMRVSIVATIYAVVLEVILLVFDPLVTALPVLDMIVLFAVTTMVGSAGVAICILGQKMMSNLHQQKEQIDNLLQEVERSAQELTQFGGQLQRNAEDTDRIGKELTTGFNEIAKGIDSQAGSIGEINTSMQNSETFIRNIGNTANDMTELAERTASLTRSGNEQVIRLREGVLEVGQTIDNTHAAMNTLRNYAQEISSVSQAIENIARQTNMLSFNAGIEASRAGEHGRGFAVIATEIRDLASEAQQSTVLITDILHRIHDQTEVVSGRIQQGKEAIDVIQLSAEQTESSFGDIMTEANTVSDRSVEIGSMLKELIEGIRHSVLETGTISAVTEQSSASIEQMTSSLQEQSTRVSRIANSIDELKQLIDILNHSLDQNNALVKSDEVVTEKAS</sequence>
<feature type="transmembrane region" description="Helical" evidence="4">
    <location>
        <begin position="82"/>
        <end position="99"/>
    </location>
</feature>
<organism evidence="6 7">
    <name type="scientific">Paenibacillus nuruki</name>
    <dbReference type="NCBI Taxonomy" id="1886670"/>
    <lineage>
        <taxon>Bacteria</taxon>
        <taxon>Bacillati</taxon>
        <taxon>Bacillota</taxon>
        <taxon>Bacilli</taxon>
        <taxon>Bacillales</taxon>
        <taxon>Paenibacillaceae</taxon>
        <taxon>Paenibacillus</taxon>
    </lineage>
</organism>
<feature type="transmembrane region" description="Helical" evidence="4">
    <location>
        <begin position="128"/>
        <end position="148"/>
    </location>
</feature>
<feature type="transmembrane region" description="Helical" evidence="4">
    <location>
        <begin position="154"/>
        <end position="174"/>
    </location>
</feature>